<sequence>MVSYKNMHSLTIANKYGSASSTAKAELYETYDRLRDLTVSSSASSGSGFGTAGGFLWQLASMFSPSIFMPVMGGSNMMNIPGTSYWSPITGSTASYDGATSAFGIGDLGSYPGFPSGAAGITLGFGSDGVPTGGAAGTATGYAVSSAGIAAMNTASAALGTASGGFSFGQNIVLPLAGLVSGWGGLLQAMSPYMGEWGLGAIVAGNLMQGTGNAAVSAYQNITGRITTNADVILSDRVKNIETVCKMLDTQADIVRQALKNEIESDSKLAQDL</sequence>
<name>A0A9D1FKP2_9BACT</name>
<evidence type="ECO:0000313" key="2">
    <source>
        <dbReference type="Proteomes" id="UP000886865"/>
    </source>
</evidence>
<comment type="caution">
    <text evidence="1">The sequence shown here is derived from an EMBL/GenBank/DDBJ whole genome shotgun (WGS) entry which is preliminary data.</text>
</comment>
<organism evidence="1 2">
    <name type="scientific">Candidatus Galligastranaerophilus intestinavium</name>
    <dbReference type="NCBI Taxonomy" id="2840836"/>
    <lineage>
        <taxon>Bacteria</taxon>
        <taxon>Candidatus Galligastranaerophilus</taxon>
    </lineage>
</organism>
<reference evidence="1" key="1">
    <citation type="submission" date="2020-10" db="EMBL/GenBank/DDBJ databases">
        <authorList>
            <person name="Gilroy R."/>
        </authorList>
    </citation>
    <scope>NUCLEOTIDE SEQUENCE</scope>
    <source>
        <strain evidence="1">CHK152-2871</strain>
    </source>
</reference>
<dbReference type="EMBL" id="DVJQ01000070">
    <property type="protein sequence ID" value="HIS74965.1"/>
    <property type="molecule type" value="Genomic_DNA"/>
</dbReference>
<dbReference type="Proteomes" id="UP000886865">
    <property type="component" value="Unassembled WGS sequence"/>
</dbReference>
<protein>
    <submittedName>
        <fullName evidence="1">Uncharacterized protein</fullName>
    </submittedName>
</protein>
<evidence type="ECO:0000313" key="1">
    <source>
        <dbReference type="EMBL" id="HIS74965.1"/>
    </source>
</evidence>
<gene>
    <name evidence="1" type="ORF">IAA86_08110</name>
</gene>
<dbReference type="AlphaFoldDB" id="A0A9D1FKP2"/>
<reference evidence="1" key="2">
    <citation type="journal article" date="2021" name="PeerJ">
        <title>Extensive microbial diversity within the chicken gut microbiome revealed by metagenomics and culture.</title>
        <authorList>
            <person name="Gilroy R."/>
            <person name="Ravi A."/>
            <person name="Getino M."/>
            <person name="Pursley I."/>
            <person name="Horton D.L."/>
            <person name="Alikhan N.F."/>
            <person name="Baker D."/>
            <person name="Gharbi K."/>
            <person name="Hall N."/>
            <person name="Watson M."/>
            <person name="Adriaenssens E.M."/>
            <person name="Foster-Nyarko E."/>
            <person name="Jarju S."/>
            <person name="Secka A."/>
            <person name="Antonio M."/>
            <person name="Oren A."/>
            <person name="Chaudhuri R.R."/>
            <person name="La Ragione R."/>
            <person name="Hildebrand F."/>
            <person name="Pallen M.J."/>
        </authorList>
    </citation>
    <scope>NUCLEOTIDE SEQUENCE</scope>
    <source>
        <strain evidence="1">CHK152-2871</strain>
    </source>
</reference>
<accession>A0A9D1FKP2</accession>
<proteinExistence type="predicted"/>